<keyword evidence="9 10" id="KW-0472">Membrane</keyword>
<dbReference type="CDD" id="cd07023">
    <property type="entry name" value="S49_Sppa_N_C"/>
    <property type="match status" value="1"/>
</dbReference>
<dbReference type="PANTHER" id="PTHR42987:SF4">
    <property type="entry name" value="PROTEASE SOHB-RELATED"/>
    <property type="match status" value="1"/>
</dbReference>
<dbReference type="EMBL" id="FNXF01000014">
    <property type="protein sequence ID" value="SEI05836.1"/>
    <property type="molecule type" value="Genomic_DNA"/>
</dbReference>
<dbReference type="GO" id="GO:0004252">
    <property type="term" value="F:serine-type endopeptidase activity"/>
    <property type="evidence" value="ECO:0007669"/>
    <property type="project" value="InterPro"/>
</dbReference>
<evidence type="ECO:0000259" key="11">
    <source>
        <dbReference type="Pfam" id="PF01343"/>
    </source>
</evidence>
<accession>A0A1H6MUY2</accession>
<evidence type="ECO:0000256" key="7">
    <source>
        <dbReference type="ARBA" id="ARBA00022825"/>
    </source>
</evidence>
<evidence type="ECO:0000313" key="13">
    <source>
        <dbReference type="EMBL" id="SEI05836.1"/>
    </source>
</evidence>
<comment type="similarity">
    <text evidence="2">Belongs to the peptidase S49 family.</text>
</comment>
<dbReference type="InterPro" id="IPR002142">
    <property type="entry name" value="Peptidase_S49"/>
</dbReference>
<dbReference type="InterPro" id="IPR029045">
    <property type="entry name" value="ClpP/crotonase-like_dom_sf"/>
</dbReference>
<organism evidence="13 14">
    <name type="scientific">Rheinheimera pacifica</name>
    <dbReference type="NCBI Taxonomy" id="173990"/>
    <lineage>
        <taxon>Bacteria</taxon>
        <taxon>Pseudomonadati</taxon>
        <taxon>Pseudomonadota</taxon>
        <taxon>Gammaproteobacteria</taxon>
        <taxon>Chromatiales</taxon>
        <taxon>Chromatiaceae</taxon>
        <taxon>Rheinheimera</taxon>
    </lineage>
</organism>
<keyword evidence="4 13" id="KW-0645">Protease</keyword>
<dbReference type="PANTHER" id="PTHR42987">
    <property type="entry name" value="PEPTIDASE S49"/>
    <property type="match status" value="1"/>
</dbReference>
<dbReference type="GO" id="GO:0006508">
    <property type="term" value="P:proteolysis"/>
    <property type="evidence" value="ECO:0007669"/>
    <property type="project" value="UniProtKB-KW"/>
</dbReference>
<feature type="domain" description="Peptidase S49 N-terminal proteobacteria" evidence="12">
    <location>
        <begin position="12"/>
        <end position="152"/>
    </location>
</feature>
<evidence type="ECO:0000256" key="8">
    <source>
        <dbReference type="ARBA" id="ARBA00022989"/>
    </source>
</evidence>
<dbReference type="NCBIfam" id="NF008745">
    <property type="entry name" value="PRK11778.1"/>
    <property type="match status" value="1"/>
</dbReference>
<evidence type="ECO:0000256" key="5">
    <source>
        <dbReference type="ARBA" id="ARBA00022692"/>
    </source>
</evidence>
<evidence type="ECO:0000256" key="1">
    <source>
        <dbReference type="ARBA" id="ARBA00004236"/>
    </source>
</evidence>
<dbReference type="SUPFAM" id="SSF52096">
    <property type="entry name" value="ClpP/crotonase"/>
    <property type="match status" value="1"/>
</dbReference>
<keyword evidence="5 10" id="KW-0812">Transmembrane</keyword>
<gene>
    <name evidence="13" type="ORF">SAMN05660691_03179</name>
</gene>
<evidence type="ECO:0000313" key="14">
    <source>
        <dbReference type="Proteomes" id="UP000199371"/>
    </source>
</evidence>
<dbReference type="Pfam" id="PF08496">
    <property type="entry name" value="Peptidase_S49_N"/>
    <property type="match status" value="1"/>
</dbReference>
<dbReference type="GO" id="GO:0005886">
    <property type="term" value="C:plasma membrane"/>
    <property type="evidence" value="ECO:0007669"/>
    <property type="project" value="UniProtKB-SubCell"/>
</dbReference>
<evidence type="ECO:0000259" key="12">
    <source>
        <dbReference type="Pfam" id="PF08496"/>
    </source>
</evidence>
<keyword evidence="3" id="KW-1003">Cell membrane</keyword>
<sequence>MQQNFIEEPVLEFIYEYGMFLAKAVTLVAAAALIIGLIAGAAAGKARPKKGQLQFTDLTAQYKAVTEDMQQQLLDKKQFKQWQKTQQSKKAETKPRLFVVDFHGSMDAREAESLREEVTAILAVAGKEDEVLLRLESGGGVVHGYGLAASQLDRLRKAEVSLTVAIDKVAASGGYMMACIGHKILAAPFAIVGSIGVIAQLPNFNKLLKKGHIDFEQFTAGEYKRTVTLFGENNDKGRQKFQQELEQTHQLFKQFVQDHRPQLDIDQVATGEHWFGYQALPLKLVDEIQTSDAYLLSQMSQRDLFQVRYQLRKGIAEKVGIGSANILSVWWQKLMQQSRLG</sequence>
<evidence type="ECO:0000256" key="10">
    <source>
        <dbReference type="SAM" id="Phobius"/>
    </source>
</evidence>
<dbReference type="InterPro" id="IPR047272">
    <property type="entry name" value="S49_SppA_C"/>
</dbReference>
<dbReference type="AlphaFoldDB" id="A0A1H6MUY2"/>
<name>A0A1H6MUY2_9GAMM</name>
<feature type="transmembrane region" description="Helical" evidence="10">
    <location>
        <begin position="20"/>
        <end position="43"/>
    </location>
</feature>
<evidence type="ECO:0000256" key="6">
    <source>
        <dbReference type="ARBA" id="ARBA00022801"/>
    </source>
</evidence>
<dbReference type="InterPro" id="IPR013703">
    <property type="entry name" value="Peptidase_S49_N_proteobac"/>
</dbReference>
<evidence type="ECO:0000256" key="4">
    <source>
        <dbReference type="ARBA" id="ARBA00022670"/>
    </source>
</evidence>
<keyword evidence="6" id="KW-0378">Hydrolase</keyword>
<dbReference type="Gene3D" id="3.90.226.10">
    <property type="entry name" value="2-enoyl-CoA Hydratase, Chain A, domain 1"/>
    <property type="match status" value="1"/>
</dbReference>
<proteinExistence type="inferred from homology"/>
<keyword evidence="7" id="KW-0720">Serine protease</keyword>
<dbReference type="Proteomes" id="UP000199371">
    <property type="component" value="Unassembled WGS sequence"/>
</dbReference>
<evidence type="ECO:0000256" key="3">
    <source>
        <dbReference type="ARBA" id="ARBA00022475"/>
    </source>
</evidence>
<evidence type="ECO:0000256" key="2">
    <source>
        <dbReference type="ARBA" id="ARBA00008683"/>
    </source>
</evidence>
<protein>
    <submittedName>
        <fullName evidence="13">Serine protease SohB</fullName>
    </submittedName>
</protein>
<dbReference type="Gene3D" id="6.20.330.10">
    <property type="match status" value="1"/>
</dbReference>
<reference evidence="14" key="1">
    <citation type="submission" date="2016-10" db="EMBL/GenBank/DDBJ databases">
        <authorList>
            <person name="Varghese N."/>
            <person name="Submissions S."/>
        </authorList>
    </citation>
    <scope>NUCLEOTIDE SEQUENCE [LARGE SCALE GENOMIC DNA]</scope>
    <source>
        <strain evidence="14">DSM 17616</strain>
    </source>
</reference>
<keyword evidence="8 10" id="KW-1133">Transmembrane helix</keyword>
<dbReference type="Pfam" id="PF01343">
    <property type="entry name" value="Peptidase_S49"/>
    <property type="match status" value="1"/>
</dbReference>
<dbReference type="STRING" id="173990.SAMN05660691_03179"/>
<evidence type="ECO:0000256" key="9">
    <source>
        <dbReference type="ARBA" id="ARBA00023136"/>
    </source>
</evidence>
<comment type="subcellular location">
    <subcellularLocation>
        <location evidence="1">Cell membrane</location>
    </subcellularLocation>
</comment>
<keyword evidence="14" id="KW-1185">Reference proteome</keyword>
<feature type="domain" description="Peptidase S49" evidence="11">
    <location>
        <begin position="156"/>
        <end position="301"/>
    </location>
</feature>